<comment type="similarity">
    <text evidence="10">Belongs to the glycosyltransferase 22 family. PIGZ subfamily.</text>
</comment>
<evidence type="ECO:0000313" key="14">
    <source>
        <dbReference type="Proteomes" id="UP001283361"/>
    </source>
</evidence>
<dbReference type="EMBL" id="JAWDGP010000749">
    <property type="protein sequence ID" value="KAK3797749.1"/>
    <property type="molecule type" value="Genomic_DNA"/>
</dbReference>
<dbReference type="GO" id="GO:0000026">
    <property type="term" value="F:alpha-1,2-mannosyltransferase activity"/>
    <property type="evidence" value="ECO:0007669"/>
    <property type="project" value="TreeGrafter"/>
</dbReference>
<keyword evidence="7 11" id="KW-0256">Endoplasmic reticulum</keyword>
<evidence type="ECO:0000256" key="10">
    <source>
        <dbReference type="ARBA" id="ARBA00038466"/>
    </source>
</evidence>
<feature type="transmembrane region" description="Helical" evidence="11">
    <location>
        <begin position="139"/>
        <end position="161"/>
    </location>
</feature>
<feature type="region of interest" description="Disordered" evidence="12">
    <location>
        <begin position="808"/>
        <end position="836"/>
    </location>
</feature>
<dbReference type="GO" id="GO:0005789">
    <property type="term" value="C:endoplasmic reticulum membrane"/>
    <property type="evidence" value="ECO:0007669"/>
    <property type="project" value="UniProtKB-SubCell"/>
</dbReference>
<evidence type="ECO:0000256" key="5">
    <source>
        <dbReference type="ARBA" id="ARBA00022679"/>
    </source>
</evidence>
<name>A0AAE1B1R8_9GAST</name>
<feature type="transmembrane region" description="Helical" evidence="11">
    <location>
        <begin position="429"/>
        <end position="448"/>
    </location>
</feature>
<evidence type="ECO:0000256" key="7">
    <source>
        <dbReference type="ARBA" id="ARBA00022824"/>
    </source>
</evidence>
<comment type="pathway">
    <text evidence="2">Glycolipid biosynthesis; glycosylphosphatidylinositol-anchor biosynthesis.</text>
</comment>
<keyword evidence="9 11" id="KW-0472">Membrane</keyword>
<dbReference type="EC" id="2.4.1.-" evidence="11"/>
<keyword evidence="8 11" id="KW-1133">Transmembrane helix</keyword>
<evidence type="ECO:0000256" key="4">
    <source>
        <dbReference type="ARBA" id="ARBA00022676"/>
    </source>
</evidence>
<dbReference type="AlphaFoldDB" id="A0AAE1B1R8"/>
<evidence type="ECO:0000256" key="1">
    <source>
        <dbReference type="ARBA" id="ARBA00004477"/>
    </source>
</evidence>
<comment type="caution">
    <text evidence="13">The sequence shown here is derived from an EMBL/GenBank/DDBJ whole genome shotgun (WGS) entry which is preliminary data.</text>
</comment>
<comment type="subcellular location">
    <subcellularLocation>
        <location evidence="1 11">Endoplasmic reticulum membrane</location>
        <topology evidence="1 11">Multi-pass membrane protein</topology>
    </subcellularLocation>
</comment>
<reference evidence="13" key="1">
    <citation type="journal article" date="2023" name="G3 (Bethesda)">
        <title>A reference genome for the long-term kleptoplast-retaining sea slug Elysia crispata morphotype clarki.</title>
        <authorList>
            <person name="Eastman K.E."/>
            <person name="Pendleton A.L."/>
            <person name="Shaikh M.A."/>
            <person name="Suttiyut T."/>
            <person name="Ogas R."/>
            <person name="Tomko P."/>
            <person name="Gavelis G."/>
            <person name="Widhalm J.R."/>
            <person name="Wisecaver J.H."/>
        </authorList>
    </citation>
    <scope>NUCLEOTIDE SEQUENCE</scope>
    <source>
        <strain evidence="13">ECLA1</strain>
    </source>
</reference>
<feature type="transmembrane region" description="Helical" evidence="11">
    <location>
        <begin position="389"/>
        <end position="409"/>
    </location>
</feature>
<dbReference type="PANTHER" id="PTHR22760">
    <property type="entry name" value="GLYCOSYLTRANSFERASE"/>
    <property type="match status" value="1"/>
</dbReference>
<keyword evidence="3" id="KW-0337">GPI-anchor biosynthesis</keyword>
<keyword evidence="4 11" id="KW-0328">Glycosyltransferase</keyword>
<feature type="transmembrane region" description="Helical" evidence="11">
    <location>
        <begin position="541"/>
        <end position="561"/>
    </location>
</feature>
<evidence type="ECO:0000256" key="2">
    <source>
        <dbReference type="ARBA" id="ARBA00004687"/>
    </source>
</evidence>
<dbReference type="InterPro" id="IPR005599">
    <property type="entry name" value="GPI_mannosylTrfase"/>
</dbReference>
<evidence type="ECO:0000256" key="11">
    <source>
        <dbReference type="RuleBase" id="RU363075"/>
    </source>
</evidence>
<sequence>MAKRRKRQWKGQDTPLRQAYNPGATTEDRSSTKPFPSCPATCGRRTKRSALFPRWTPWVVTLGTFAIRVNHVIDPGNWWVLHPDEIYQSMEVAHSELFGYGHRPYEFIPPPKGDNLSHYQLRELTLGMNALRSPIMAQYMVLVMWLVYSTGLGISNPYLIFRLSQAAITSLLPVAVSRFAEVTCGCPDVATIAAILTGSSAYLSTLGSHTLINSFVSPAIFIGLAQAVRVLQAHHEKSVSTFSNAGPEPDRVGLQLKEKATLSGEPKMKENPQYEEVYDPIDLCHGESQKKRKDKHFEYADVENYYAKKNGDLAEQVSLETSKADMNSHHLQEYSFTTGDPNPHRVSVLSNVSCGIILSVAVYVRPDASLLVGLALLGNHRISGTVSLLRARSAWLLALSGVLGLVLAAANDTVFYGSPILTPLNWARLNVFSNTATTLFGVSGWYFYLHRVFLRDYSMCVASVVFVAAAFISFCEWVVLQHGNKLSSCKIPYVGEMVYRQPTELPIFTHRSLRVHISCVAIPTAIFTCMGHKEERFLHDVVVLFLVAVSQVFLQVVDFVLNKLIYLTHRISRRSWNHNNVDQSEGRGRETAHLLLVFLLSTLFVSYNIHIFGASFDNQRKQWHKLSASSDLDTTMCMHYLSKQSDVSGVFIDRNIKDTAGYSILHKDVPLLYLLGNDFVEFTNASLIKVARSCVIGAQVASMDGINSVYLRNHKNIDGELGTMDNSQMDSYADQNASSKGVWGSTNFRNNGNESKTYNGRNDGDGLNTKQNINPCEVGFFSLNMISDLIHKDNVVALLRKIIGVPSSTRQDQHNPQHQQQHQQHQHHYQQQQTQRPIHQYNYAIVQADKPFLSPAFRPVHRTATMWVWRRVNTPQTEARLRTTLHQIHKNTKTRRPSGARDRAAPVHGGSEGMVRSQPQGAWVKSNAPRTGEYDAKEGRTLQTNNNATKTGKGNESIDVNDYITNSATMMEYEGETLKQLGNYWAAMTRFEAIAMTSRGHDLQGKVEVSVLASMVFCLHRLGEKNRMQAVLDECVTSNSRDQCLDGWRSKVSKLASKLKS</sequence>
<evidence type="ECO:0000256" key="8">
    <source>
        <dbReference type="ARBA" id="ARBA00022989"/>
    </source>
</evidence>
<evidence type="ECO:0000256" key="12">
    <source>
        <dbReference type="SAM" id="MobiDB-lite"/>
    </source>
</evidence>
<keyword evidence="5" id="KW-0808">Transferase</keyword>
<dbReference type="Pfam" id="PF03901">
    <property type="entry name" value="Glyco_transf_22"/>
    <property type="match status" value="2"/>
</dbReference>
<protein>
    <recommendedName>
        <fullName evidence="11">Mannosyltransferase</fullName>
        <ecNumber evidence="11">2.4.1.-</ecNumber>
    </recommendedName>
</protein>
<feature type="region of interest" description="Disordered" evidence="12">
    <location>
        <begin position="1"/>
        <end position="40"/>
    </location>
</feature>
<evidence type="ECO:0000313" key="13">
    <source>
        <dbReference type="EMBL" id="KAK3797749.1"/>
    </source>
</evidence>
<feature type="transmembrane region" description="Helical" evidence="11">
    <location>
        <begin position="594"/>
        <end position="616"/>
    </location>
</feature>
<organism evidence="13 14">
    <name type="scientific">Elysia crispata</name>
    <name type="common">lettuce slug</name>
    <dbReference type="NCBI Taxonomy" id="231223"/>
    <lineage>
        <taxon>Eukaryota</taxon>
        <taxon>Metazoa</taxon>
        <taxon>Spiralia</taxon>
        <taxon>Lophotrochozoa</taxon>
        <taxon>Mollusca</taxon>
        <taxon>Gastropoda</taxon>
        <taxon>Heterobranchia</taxon>
        <taxon>Euthyneura</taxon>
        <taxon>Panpulmonata</taxon>
        <taxon>Sacoglossa</taxon>
        <taxon>Placobranchoidea</taxon>
        <taxon>Plakobranchidae</taxon>
        <taxon>Elysia</taxon>
    </lineage>
</organism>
<feature type="region of interest" description="Disordered" evidence="12">
    <location>
        <begin position="890"/>
        <end position="933"/>
    </location>
</feature>
<evidence type="ECO:0000256" key="3">
    <source>
        <dbReference type="ARBA" id="ARBA00022502"/>
    </source>
</evidence>
<dbReference type="PANTHER" id="PTHR22760:SF3">
    <property type="entry name" value="GPI MANNOSYLTRANSFERASE 4"/>
    <property type="match status" value="1"/>
</dbReference>
<feature type="compositionally biased region" description="Polar residues" evidence="12">
    <location>
        <begin position="733"/>
        <end position="760"/>
    </location>
</feature>
<evidence type="ECO:0000256" key="9">
    <source>
        <dbReference type="ARBA" id="ARBA00023136"/>
    </source>
</evidence>
<keyword evidence="14" id="KW-1185">Reference proteome</keyword>
<feature type="compositionally biased region" description="Low complexity" evidence="12">
    <location>
        <begin position="814"/>
        <end position="836"/>
    </location>
</feature>
<dbReference type="Proteomes" id="UP001283361">
    <property type="component" value="Unassembled WGS sequence"/>
</dbReference>
<evidence type="ECO:0000256" key="6">
    <source>
        <dbReference type="ARBA" id="ARBA00022692"/>
    </source>
</evidence>
<dbReference type="GO" id="GO:0006506">
    <property type="term" value="P:GPI anchor biosynthetic process"/>
    <property type="evidence" value="ECO:0007669"/>
    <property type="project" value="UniProtKB-KW"/>
</dbReference>
<keyword evidence="6 11" id="KW-0812">Transmembrane</keyword>
<accession>A0AAE1B1R8</accession>
<proteinExistence type="inferred from homology"/>
<feature type="transmembrane region" description="Helical" evidence="11">
    <location>
        <begin position="460"/>
        <end position="480"/>
    </location>
</feature>
<gene>
    <name evidence="13" type="ORF">RRG08_020142</name>
</gene>
<feature type="region of interest" description="Disordered" evidence="12">
    <location>
        <begin position="733"/>
        <end position="766"/>
    </location>
</feature>